<protein>
    <submittedName>
        <fullName evidence="3">DUF502 domain-containing protein</fullName>
    </submittedName>
</protein>
<dbReference type="PANTHER" id="PTHR31876">
    <property type="entry name" value="COV-LIKE PROTEIN 1"/>
    <property type="match status" value="1"/>
</dbReference>
<keyword evidence="2" id="KW-0812">Transmembrane</keyword>
<evidence type="ECO:0000256" key="1">
    <source>
        <dbReference type="SAM" id="MobiDB-lite"/>
    </source>
</evidence>
<dbReference type="Pfam" id="PF04367">
    <property type="entry name" value="DUF502"/>
    <property type="match status" value="1"/>
</dbReference>
<feature type="region of interest" description="Disordered" evidence="1">
    <location>
        <begin position="218"/>
        <end position="238"/>
    </location>
</feature>
<reference evidence="3 4" key="1">
    <citation type="submission" date="2019-11" db="EMBL/GenBank/DDBJ databases">
        <title>Venatorbacter sp. nov. a predator of Campylobacter and other Gram-negative bacteria.</title>
        <authorList>
            <person name="Saeedi A."/>
            <person name="Cummings N.J."/>
            <person name="Connerton I.F."/>
            <person name="Connerton P.L."/>
        </authorList>
    </citation>
    <scope>NUCLEOTIDE SEQUENCE [LARGE SCALE GENOMIC DNA]</scope>
    <source>
        <strain evidence="3">XL5</strain>
    </source>
</reference>
<evidence type="ECO:0000313" key="4">
    <source>
        <dbReference type="Proteomes" id="UP000596074"/>
    </source>
</evidence>
<feature type="transmembrane region" description="Helical" evidence="2">
    <location>
        <begin position="73"/>
        <end position="94"/>
    </location>
</feature>
<name>A0A9E8JMN0_9GAMM</name>
<feature type="transmembrane region" description="Helical" evidence="2">
    <location>
        <begin position="34"/>
        <end position="58"/>
    </location>
</feature>
<keyword evidence="4" id="KW-1185">Reference proteome</keyword>
<organism evidence="3 4">
    <name type="scientific">Venatoribacter cucullus</name>
    <dbReference type="NCBI Taxonomy" id="2661630"/>
    <lineage>
        <taxon>Bacteria</taxon>
        <taxon>Pseudomonadati</taxon>
        <taxon>Pseudomonadota</taxon>
        <taxon>Gammaproteobacteria</taxon>
        <taxon>Oceanospirillales</taxon>
        <taxon>Oceanospirillaceae</taxon>
        <taxon>Venatoribacter</taxon>
    </lineage>
</organism>
<sequence length="238" mass="26327">MSWRLKSPVPDSAPVSRHRHSVRPAMKRYLLQPLIKGSMVVIPLLVTIWLLWSALLWLNSLGSNALTALGIDIMFPGMGLIIMLLALLLVGMLFQLNPVTWLYQYVEDALLRFPLVKTLYGAVKDFAAMLDKDKQQAQAVVLVDMPGLGQVIGFITATRIPPQIQTVNSASDLVAVYLPMSYMVGGYTLFIPRSRLTEVDWSFEDAMRFALTAGVSQSQARTRHSNTTPTDAGGQPLL</sequence>
<dbReference type="PANTHER" id="PTHR31876:SF26">
    <property type="entry name" value="PROTEIN LIKE COV 2"/>
    <property type="match status" value="1"/>
</dbReference>
<dbReference type="InterPro" id="IPR007462">
    <property type="entry name" value="COV1-like"/>
</dbReference>
<gene>
    <name evidence="3" type="ORF">GJQ55_10490</name>
</gene>
<keyword evidence="2" id="KW-0472">Membrane</keyword>
<dbReference type="KEGG" id="vcw:GJQ55_10490"/>
<dbReference type="AlphaFoldDB" id="A0A9E8JMN0"/>
<evidence type="ECO:0000313" key="3">
    <source>
        <dbReference type="EMBL" id="QQD24870.1"/>
    </source>
</evidence>
<accession>A0A9E8JMN0</accession>
<proteinExistence type="predicted"/>
<evidence type="ECO:0000256" key="2">
    <source>
        <dbReference type="SAM" id="Phobius"/>
    </source>
</evidence>
<feature type="compositionally biased region" description="Polar residues" evidence="1">
    <location>
        <begin position="218"/>
        <end position="230"/>
    </location>
</feature>
<keyword evidence="2" id="KW-1133">Transmembrane helix</keyword>
<dbReference type="EMBL" id="CP046056">
    <property type="protein sequence ID" value="QQD24870.1"/>
    <property type="molecule type" value="Genomic_DNA"/>
</dbReference>
<dbReference type="Proteomes" id="UP000596074">
    <property type="component" value="Chromosome"/>
</dbReference>